<dbReference type="InterPro" id="IPR011042">
    <property type="entry name" value="6-blade_b-propeller_TolB-like"/>
</dbReference>
<gene>
    <name evidence="3" type="ORF">J3U87_34720</name>
</gene>
<dbReference type="Pfam" id="PF00326">
    <property type="entry name" value="Peptidase_S9"/>
    <property type="match status" value="1"/>
</dbReference>
<dbReference type="Gene3D" id="2.120.10.30">
    <property type="entry name" value="TolB, C-terminal domain"/>
    <property type="match status" value="1"/>
</dbReference>
<evidence type="ECO:0000313" key="4">
    <source>
        <dbReference type="Proteomes" id="UP000663929"/>
    </source>
</evidence>
<keyword evidence="1" id="KW-0378">Hydrolase</keyword>
<dbReference type="Proteomes" id="UP000663929">
    <property type="component" value="Chromosome"/>
</dbReference>
<dbReference type="InterPro" id="IPR001375">
    <property type="entry name" value="Peptidase_S9_cat"/>
</dbReference>
<organism evidence="3 4">
    <name type="scientific">Sulfidibacter corallicola</name>
    <dbReference type="NCBI Taxonomy" id="2818388"/>
    <lineage>
        <taxon>Bacteria</taxon>
        <taxon>Pseudomonadati</taxon>
        <taxon>Acidobacteriota</taxon>
        <taxon>Holophagae</taxon>
        <taxon>Acanthopleuribacterales</taxon>
        <taxon>Acanthopleuribacteraceae</taxon>
        <taxon>Sulfidibacter</taxon>
    </lineage>
</organism>
<name>A0A8A4TMU1_SULCO</name>
<dbReference type="SUPFAM" id="SSF53474">
    <property type="entry name" value="alpha/beta-Hydrolases"/>
    <property type="match status" value="1"/>
</dbReference>
<dbReference type="RefSeq" id="WP_237380749.1">
    <property type="nucleotide sequence ID" value="NZ_CP071793.1"/>
</dbReference>
<dbReference type="GO" id="GO:0004252">
    <property type="term" value="F:serine-type endopeptidase activity"/>
    <property type="evidence" value="ECO:0007669"/>
    <property type="project" value="TreeGrafter"/>
</dbReference>
<reference evidence="3" key="1">
    <citation type="submission" date="2021-03" db="EMBL/GenBank/DDBJ databases">
        <title>Acanthopleuribacteraceae sp. M133.</title>
        <authorList>
            <person name="Wang G."/>
        </authorList>
    </citation>
    <scope>NUCLEOTIDE SEQUENCE</scope>
    <source>
        <strain evidence="3">M133</strain>
    </source>
</reference>
<dbReference type="SUPFAM" id="SSF82171">
    <property type="entry name" value="DPP6 N-terminal domain-like"/>
    <property type="match status" value="1"/>
</dbReference>
<evidence type="ECO:0000313" key="3">
    <source>
        <dbReference type="EMBL" id="QTD50767.1"/>
    </source>
</evidence>
<dbReference type="EMBL" id="CP071793">
    <property type="protein sequence ID" value="QTD50767.1"/>
    <property type="molecule type" value="Genomic_DNA"/>
</dbReference>
<proteinExistence type="predicted"/>
<accession>A0A8A4TMU1</accession>
<sequence>MLWLMVFGVGGTMWSLAEESKQSEDTPVARALALGPVTFSKDAAWTSGKQGDIFRKNLIARSNREPLPKAGDKTRLAGKSLSWREIDLGGGADWFPTGERGALLVSLNLEANRFTKGTLTFRWPDKVFAYLDGATLAVSGEKEKSMSLSLTTGSHRLLMLVVRGEGDLSAVENPGSLSLSVTTPSAGGSVAVHTRPERRLTGARTYASPIVQDLLVSPDGKRVMLQIREWDALHGKWHRSVEIRSLGSGAVQRRWRGDTPSALAWNQKGDRLAYVEQKQLILETVGSGASRIIWPDAGNVTDIHWHPDQRRLLLEITTRPEKRKDNMKRYQGPNDRWSYFRSRKQLVLMDLDSGWPEPLTGAEQDASFHGLDAENLLYSVVYQDHSEPNHFRAELRIKPLGGGEERVVANLTTFDGAWFSGKDVIVAAGPLAFDGLGAAVPDGMTPNNYDTQLYLIANAGTEVTPLTKDFDPQVDKVRVAGNGDLVLTAVDGEKTSLFHWKKSSKTIAPMESGVEEITLVDVATGKRPVVVWAGTSSKTPQKVLVGGLDGRRPAEVFDPGRESYGQIVWGDIKPWRFKTEDGTEIDGRYYTPPGFDASHTYPLIVYYYGGTVPVGRSFGGRYPFNHWAAQGYVVYVLQPSGATGYGQEFSARHVNAWGKGTAEDIIAGAKAFLAAHSFADADHVGIAGASYGGFMTMYLTTRTDMFSAAISHAGISSLTEYWGHGWWGYLYSGVASRNSFPWNNAELYTQQSPVFAADKVNTPLLLLHGNVDTNVPPAQSHVMYTALKMLDKEVELIEVDGEDHHILGFDNRLVWWNTILAWFDKHLKEQPEWWQDLYPEP</sequence>
<evidence type="ECO:0000256" key="1">
    <source>
        <dbReference type="ARBA" id="ARBA00022801"/>
    </source>
</evidence>
<dbReference type="GO" id="GO:0006508">
    <property type="term" value="P:proteolysis"/>
    <property type="evidence" value="ECO:0007669"/>
    <property type="project" value="InterPro"/>
</dbReference>
<feature type="domain" description="Peptidase S9 prolyl oligopeptidase catalytic" evidence="2">
    <location>
        <begin position="626"/>
        <end position="829"/>
    </location>
</feature>
<dbReference type="PANTHER" id="PTHR42776">
    <property type="entry name" value="SERINE PEPTIDASE S9 FAMILY MEMBER"/>
    <property type="match status" value="1"/>
</dbReference>
<protein>
    <submittedName>
        <fullName evidence="3">S9 family peptidase</fullName>
    </submittedName>
</protein>
<evidence type="ECO:0000259" key="2">
    <source>
        <dbReference type="Pfam" id="PF00326"/>
    </source>
</evidence>
<dbReference type="Gene3D" id="3.40.50.1820">
    <property type="entry name" value="alpha/beta hydrolase"/>
    <property type="match status" value="1"/>
</dbReference>
<dbReference type="KEGG" id="scor:J3U87_34720"/>
<dbReference type="AlphaFoldDB" id="A0A8A4TMU1"/>
<dbReference type="PANTHER" id="PTHR42776:SF27">
    <property type="entry name" value="DIPEPTIDYL PEPTIDASE FAMILY MEMBER 6"/>
    <property type="match status" value="1"/>
</dbReference>
<dbReference type="InterPro" id="IPR029058">
    <property type="entry name" value="AB_hydrolase_fold"/>
</dbReference>
<keyword evidence="4" id="KW-1185">Reference proteome</keyword>